<protein>
    <recommendedName>
        <fullName evidence="1">GH64 domain-containing protein</fullName>
    </recommendedName>
</protein>
<dbReference type="InterPro" id="IPR032477">
    <property type="entry name" value="Glyco_hydro_64"/>
</dbReference>
<dbReference type="PANTHER" id="PTHR38165:SF1">
    <property type="entry name" value="GLUCANASE B"/>
    <property type="match status" value="1"/>
</dbReference>
<keyword evidence="3" id="KW-1185">Reference proteome</keyword>
<evidence type="ECO:0000313" key="3">
    <source>
        <dbReference type="Proteomes" id="UP001320420"/>
    </source>
</evidence>
<proteinExistence type="predicted"/>
<evidence type="ECO:0000313" key="2">
    <source>
        <dbReference type="EMBL" id="KAK7747801.1"/>
    </source>
</evidence>
<dbReference type="AlphaFoldDB" id="A0AAN9YKR6"/>
<gene>
    <name evidence="2" type="ORF">SLS62_008837</name>
</gene>
<evidence type="ECO:0000259" key="1">
    <source>
        <dbReference type="PROSITE" id="PS52006"/>
    </source>
</evidence>
<dbReference type="EMBL" id="JAKJXP020000086">
    <property type="protein sequence ID" value="KAK7747801.1"/>
    <property type="molecule type" value="Genomic_DNA"/>
</dbReference>
<dbReference type="PROSITE" id="PS52006">
    <property type="entry name" value="GH64"/>
    <property type="match status" value="1"/>
</dbReference>
<dbReference type="Gene3D" id="3.30.920.50">
    <property type="entry name" value="Beta-1,3-glucanase, C-terminal domain"/>
    <property type="match status" value="1"/>
</dbReference>
<reference evidence="2 3" key="1">
    <citation type="submission" date="2024-02" db="EMBL/GenBank/DDBJ databases">
        <title>De novo assembly and annotation of 12 fungi associated with fruit tree decline syndrome in Ontario, Canada.</title>
        <authorList>
            <person name="Sulman M."/>
            <person name="Ellouze W."/>
            <person name="Ilyukhin E."/>
        </authorList>
    </citation>
    <scope>NUCLEOTIDE SEQUENCE [LARGE SCALE GENOMIC DNA]</scope>
    <source>
        <strain evidence="2 3">M11/M66-122</strain>
    </source>
</reference>
<dbReference type="InterPro" id="IPR037398">
    <property type="entry name" value="Glyco_hydro_64_fam"/>
</dbReference>
<sequence>MLPSYAYFGIGLASAVAASPKTMEERVGPEGTRDIGNLIITAENTLNGTLPSDNPKIQDHFLNLSIHNYYNSNKMNVYITGLDVNDYVVMLNSSGEFYYPDPHGSTIPVPIPKEVGVDIPIPYRPDPTTNLTIPDYITSGRVYIADGELEFFVLVNDLGNVSLVQPSVANPADPSANVSWGFTELTNIAAGITADLSFVDFVGIPFGMRLTLGDGEVQTVRGLGADCLGTICDELTEQASIDGQPWDKMCVFREDDGKLLRVLSPNSYVASYPNAMIDYYTQYVDDVYEKYSTEDLIVDTQGFGLVPCRVEGGDQFVCEGDDRPFPKPTTADIWGCNSGPFAHVGDALHLAIVARMCAAFYRTELLLPGGNVTPSLCTSSYYTVEPTSYYSKFVHECELDGRGYAFSYDDVGPTGCENPAGLVAGPDPQLLEIFIAGGIHPGSNTA</sequence>
<comment type="caution">
    <text evidence="2">The sequence shown here is derived from an EMBL/GenBank/DDBJ whole genome shotgun (WGS) entry which is preliminary data.</text>
</comment>
<accession>A0AAN9YKR6</accession>
<dbReference type="Gene3D" id="2.60.110.10">
    <property type="entry name" value="Thaumatin"/>
    <property type="match status" value="1"/>
</dbReference>
<dbReference type="Proteomes" id="UP001320420">
    <property type="component" value="Unassembled WGS sequence"/>
</dbReference>
<feature type="domain" description="GH64" evidence="1">
    <location>
        <begin position="59"/>
        <end position="422"/>
    </location>
</feature>
<dbReference type="InterPro" id="IPR042517">
    <property type="entry name" value="Glyco_hydro_64_N_2"/>
</dbReference>
<dbReference type="InterPro" id="IPR037176">
    <property type="entry name" value="Osmotin/thaumatin-like_sf"/>
</dbReference>
<dbReference type="Pfam" id="PF16483">
    <property type="entry name" value="Glyco_hydro_64"/>
    <property type="match status" value="1"/>
</dbReference>
<name>A0AAN9YKR6_9PEZI</name>
<organism evidence="2 3">
    <name type="scientific">Diatrype stigma</name>
    <dbReference type="NCBI Taxonomy" id="117547"/>
    <lineage>
        <taxon>Eukaryota</taxon>
        <taxon>Fungi</taxon>
        <taxon>Dikarya</taxon>
        <taxon>Ascomycota</taxon>
        <taxon>Pezizomycotina</taxon>
        <taxon>Sordariomycetes</taxon>
        <taxon>Xylariomycetidae</taxon>
        <taxon>Xylariales</taxon>
        <taxon>Diatrypaceae</taxon>
        <taxon>Diatrype</taxon>
    </lineage>
</organism>
<dbReference type="PANTHER" id="PTHR38165">
    <property type="match status" value="1"/>
</dbReference>